<reference evidence="1 2" key="1">
    <citation type="journal article" date="2013" name="Nat. Biotechnol.">
        <title>Genome sequences of rare, uncultured bacteria obtained by differential coverage binning of multiple metagenomes.</title>
        <authorList>
            <person name="Albertsen M."/>
            <person name="Hugenholtz P."/>
            <person name="Skarshewski A."/>
            <person name="Nielsen K.L."/>
            <person name="Tyson G.W."/>
            <person name="Nielsen P.H."/>
        </authorList>
    </citation>
    <scope>NUCLEOTIDE SEQUENCE [LARGE SCALE GENOMIC DNA]</scope>
    <source>
        <strain evidence="1">TM71</strain>
    </source>
</reference>
<sequence>MGIAARYLDELTRANQHKAVWDFDNQRKQVVEELAQSLRASIPNRDTAHDFLGALEELSQNHTFRDTSGRILSANFGYLDQLLDEKGKEKYWQIVMQPEVFKTVGNVFENANWTRDWRSEENGFIFLHNFLARLGIKEVDEVVRTVNEDSTDLMLCLSGLEQERPGAIQVLHSFYGIRNFGRWGKEFLTEQYDCHGDTTKPYGLLITALDDRGDDGKEAFRKDGGRGKTHSLDKHFVRAIEVASAPELVQRLNLLKDMYGHEHQIDFCVLTGHGASESICLSAIGDKLGSLAVGQDFSRLYRWFSPDATIVLQSCSTGAQGGLAQTISRQSGLRVIAPPVSAGCTMYYRYEGDRVIAEPDYRIAVNETNELGSFDYVQPAMYIAGELVDPTSGEYTSYFKGLAEHRAESPDRKGNVW</sequence>
<evidence type="ECO:0000313" key="2">
    <source>
        <dbReference type="Proteomes" id="UP000013893"/>
    </source>
</evidence>
<protein>
    <submittedName>
        <fullName evidence="1">Uncharacterized protein</fullName>
    </submittedName>
</protein>
<dbReference type="AlphaFoldDB" id="R4PYM4"/>
<dbReference type="Proteomes" id="UP000013893">
    <property type="component" value="Chromosome"/>
</dbReference>
<dbReference type="KEGG" id="saal:L336_0623"/>
<name>R4PYM4_9BACT</name>
<evidence type="ECO:0000313" key="1">
    <source>
        <dbReference type="EMBL" id="AGL62326.1"/>
    </source>
</evidence>
<proteinExistence type="predicted"/>
<dbReference type="EMBL" id="CP005957">
    <property type="protein sequence ID" value="AGL62326.1"/>
    <property type="molecule type" value="Genomic_DNA"/>
</dbReference>
<dbReference type="RefSeq" id="WP_015641776.1">
    <property type="nucleotide sequence ID" value="NC_021219.1"/>
</dbReference>
<organism evidence="1 2">
    <name type="scientific">Candidatus Saccharimonas aalborgensis</name>
    <dbReference type="NCBI Taxonomy" id="1332188"/>
    <lineage>
        <taxon>Bacteria</taxon>
        <taxon>Candidatus Saccharimonadota</taxon>
        <taxon>Candidatus Saccharimonadia</taxon>
        <taxon>Candidatus Saccharimonadales</taxon>
        <taxon>Candidatus Saccharimonadaceae</taxon>
        <taxon>Candidatus Saccharimonas</taxon>
    </lineage>
</organism>
<accession>R4PYM4</accession>
<keyword evidence="2" id="KW-1185">Reference proteome</keyword>
<gene>
    <name evidence="1" type="ORF">L336_0623</name>
</gene>
<dbReference type="HOGENOM" id="CLU_658391_0_0_0"/>
<dbReference type="STRING" id="1332188.L336_0623"/>
<dbReference type="OrthoDB" id="5694214at2"/>